<organism evidence="1 2">
    <name type="scientific">Penicillium rubens (strain ATCC 28089 / DSM 1075 / NRRL 1951 / Wisconsin 54-1255)</name>
    <name type="common">Penicillium chrysogenum</name>
    <dbReference type="NCBI Taxonomy" id="500485"/>
    <lineage>
        <taxon>Eukaryota</taxon>
        <taxon>Fungi</taxon>
        <taxon>Dikarya</taxon>
        <taxon>Ascomycota</taxon>
        <taxon>Pezizomycotina</taxon>
        <taxon>Eurotiomycetes</taxon>
        <taxon>Eurotiomycetidae</taxon>
        <taxon>Eurotiales</taxon>
        <taxon>Aspergillaceae</taxon>
        <taxon>Penicillium</taxon>
        <taxon>Penicillium chrysogenum species complex</taxon>
    </lineage>
</organism>
<accession>B6HV45</accession>
<protein>
    <submittedName>
        <fullName evidence="1">Uncharacterized protein</fullName>
    </submittedName>
</protein>
<keyword evidence="2" id="KW-1185">Reference proteome</keyword>
<evidence type="ECO:0000313" key="2">
    <source>
        <dbReference type="Proteomes" id="UP000000724"/>
    </source>
</evidence>
<reference evidence="1 2" key="1">
    <citation type="journal article" date="2008" name="Nat. Biotechnol.">
        <title>Genome sequencing and analysis of the filamentous fungus Penicillium chrysogenum.</title>
        <authorList>
            <person name="van den Berg M.A."/>
            <person name="Albang R."/>
            <person name="Albermann K."/>
            <person name="Badger J.H."/>
            <person name="Daran J.-M."/>
            <person name="Driessen A.J.M."/>
            <person name="Garcia-Estrada C."/>
            <person name="Fedorova N.D."/>
            <person name="Harris D.M."/>
            <person name="Heijne W.H.M."/>
            <person name="Joardar V.S."/>
            <person name="Kiel J.A.K.W."/>
            <person name="Kovalchuk A."/>
            <person name="Martin J.F."/>
            <person name="Nierman W.C."/>
            <person name="Nijland J.G."/>
            <person name="Pronk J.T."/>
            <person name="Roubos J.A."/>
            <person name="van der Klei I.J."/>
            <person name="van Peij N.N.M.E."/>
            <person name="Veenhuis M."/>
            <person name="von Doehren H."/>
            <person name="Wagner C."/>
            <person name="Wortman J.R."/>
            <person name="Bovenberg R.A.L."/>
        </authorList>
    </citation>
    <scope>NUCLEOTIDE SEQUENCE [LARGE SCALE GENOMIC DNA]</scope>
    <source>
        <strain evidence="2">ATCC 28089 / DSM 1075 / NRRL 1951 / Wisconsin 54-1255</strain>
    </source>
</reference>
<gene>
    <name evidence="1" type="ORF">Pc22g22980</name>
    <name evidence="1" type="ORF">PCH_Pc22g22980</name>
</gene>
<dbReference type="EMBL" id="AM920437">
    <property type="protein sequence ID" value="CAP99586.1"/>
    <property type="molecule type" value="Genomic_DNA"/>
</dbReference>
<dbReference type="VEuPathDB" id="FungiDB:PCH_Pc22g22980"/>
<proteinExistence type="predicted"/>
<sequence>MDILSRQPLGLHSGPYLAQCQTTSNDQGACHKLIEHLSRSGRSKVEFEGVQRGAFEDGAGPCKSITITISSLAGSLASGYVFSVTILCNAGHLPPGYPNPWLSAAPVAAKAGQTMMTKLDHVATRGGCNRSPLGGISKVG</sequence>
<name>B6HV45_PENRW</name>
<dbReference type="HOGENOM" id="CLU_1835813_0_0_1"/>
<dbReference type="AlphaFoldDB" id="B6HV45"/>
<evidence type="ECO:0000313" key="1">
    <source>
        <dbReference type="EMBL" id="CAP99586.1"/>
    </source>
</evidence>
<dbReference type="OrthoDB" id="10351752at2759"/>
<dbReference type="Proteomes" id="UP000000724">
    <property type="component" value="Contig Pc00c22"/>
</dbReference>